<dbReference type="SUPFAM" id="SSF50044">
    <property type="entry name" value="SH3-domain"/>
    <property type="match status" value="1"/>
</dbReference>
<evidence type="ECO:0000256" key="4">
    <source>
        <dbReference type="ARBA" id="ARBA00022777"/>
    </source>
</evidence>
<dbReference type="Gene3D" id="2.30.30.40">
    <property type="entry name" value="SH3 Domains"/>
    <property type="match status" value="1"/>
</dbReference>
<feature type="compositionally biased region" description="Low complexity" evidence="12">
    <location>
        <begin position="30"/>
        <end position="43"/>
    </location>
</feature>
<dbReference type="InterPro" id="IPR000980">
    <property type="entry name" value="SH2"/>
</dbReference>
<dbReference type="InterPro" id="IPR020635">
    <property type="entry name" value="Tyr_kinase_cat_dom"/>
</dbReference>
<evidence type="ECO:0000256" key="11">
    <source>
        <dbReference type="RuleBase" id="RU362096"/>
    </source>
</evidence>
<dbReference type="Proteomes" id="UP000887575">
    <property type="component" value="Unassembled WGS sequence"/>
</dbReference>
<feature type="binding site" evidence="10">
    <location>
        <position position="253"/>
    </location>
    <ligand>
        <name>ATP</name>
        <dbReference type="ChEBI" id="CHEBI:30616"/>
    </ligand>
</feature>
<dbReference type="InterPro" id="IPR050198">
    <property type="entry name" value="Non-receptor_tyrosine_kinases"/>
</dbReference>
<evidence type="ECO:0000256" key="12">
    <source>
        <dbReference type="SAM" id="MobiDB-lite"/>
    </source>
</evidence>
<dbReference type="PROSITE" id="PS00107">
    <property type="entry name" value="PROTEIN_KINASE_ATP"/>
    <property type="match status" value="1"/>
</dbReference>
<dbReference type="PROSITE" id="PS00109">
    <property type="entry name" value="PROTEIN_KINASE_TYR"/>
    <property type="match status" value="1"/>
</dbReference>
<evidence type="ECO:0000256" key="2">
    <source>
        <dbReference type="ARBA" id="ARBA00022679"/>
    </source>
</evidence>
<keyword evidence="8" id="KW-0727">SH2 domain</keyword>
<keyword evidence="4 11" id="KW-0418">Kinase</keyword>
<name>A0AAF3F6L2_9BILA</name>
<dbReference type="CDD" id="cd00173">
    <property type="entry name" value="SH2"/>
    <property type="match status" value="1"/>
</dbReference>
<dbReference type="InterPro" id="IPR001245">
    <property type="entry name" value="Ser-Thr/Tyr_kinase_cat_dom"/>
</dbReference>
<evidence type="ECO:0000256" key="10">
    <source>
        <dbReference type="PROSITE-ProRule" id="PRU10141"/>
    </source>
</evidence>
<dbReference type="InterPro" id="IPR011009">
    <property type="entry name" value="Kinase-like_dom_sf"/>
</dbReference>
<dbReference type="EC" id="2.7.10.2" evidence="11"/>
<proteinExistence type="inferred from homology"/>
<feature type="domain" description="Protein kinase" evidence="15">
    <location>
        <begin position="226"/>
        <end position="498"/>
    </location>
</feature>
<dbReference type="Pfam" id="PF00018">
    <property type="entry name" value="SH3_1"/>
    <property type="match status" value="1"/>
</dbReference>
<dbReference type="InterPro" id="IPR036028">
    <property type="entry name" value="SH3-like_dom_sf"/>
</dbReference>
<keyword evidence="16" id="KW-1185">Reference proteome</keyword>
<dbReference type="PROSITE" id="PS50001">
    <property type="entry name" value="SH2"/>
    <property type="match status" value="1"/>
</dbReference>
<feature type="domain" description="SH3" evidence="14">
    <location>
        <begin position="42"/>
        <end position="105"/>
    </location>
</feature>
<dbReference type="Gene3D" id="1.10.510.10">
    <property type="entry name" value="Transferase(Phosphotransferase) domain 1"/>
    <property type="match status" value="1"/>
</dbReference>
<dbReference type="SUPFAM" id="SSF56112">
    <property type="entry name" value="Protein kinase-like (PK-like)"/>
    <property type="match status" value="1"/>
</dbReference>
<keyword evidence="5 10" id="KW-0067">ATP-binding</keyword>
<evidence type="ECO:0000256" key="5">
    <source>
        <dbReference type="ARBA" id="ARBA00022840"/>
    </source>
</evidence>
<keyword evidence="6 11" id="KW-0829">Tyrosine-protein kinase</keyword>
<evidence type="ECO:0000256" key="3">
    <source>
        <dbReference type="ARBA" id="ARBA00022741"/>
    </source>
</evidence>
<dbReference type="PRINTS" id="PR00401">
    <property type="entry name" value="SH2DOMAIN"/>
</dbReference>
<evidence type="ECO:0000259" key="14">
    <source>
        <dbReference type="PROSITE" id="PS50002"/>
    </source>
</evidence>
<feature type="region of interest" description="Disordered" evidence="12">
    <location>
        <begin position="20"/>
        <end position="43"/>
    </location>
</feature>
<dbReference type="InterPro" id="IPR000719">
    <property type="entry name" value="Prot_kinase_dom"/>
</dbReference>
<dbReference type="SMART" id="SM00326">
    <property type="entry name" value="SH3"/>
    <property type="match status" value="1"/>
</dbReference>
<dbReference type="InterPro" id="IPR036860">
    <property type="entry name" value="SH2_dom_sf"/>
</dbReference>
<evidence type="ECO:0000256" key="9">
    <source>
        <dbReference type="PROSITE-ProRule" id="PRU00192"/>
    </source>
</evidence>
<evidence type="ECO:0000313" key="16">
    <source>
        <dbReference type="Proteomes" id="UP000887575"/>
    </source>
</evidence>
<dbReference type="SMART" id="SM00252">
    <property type="entry name" value="SH2"/>
    <property type="match status" value="1"/>
</dbReference>
<dbReference type="PROSITE" id="PS50011">
    <property type="entry name" value="PROTEIN_KINASE_DOM"/>
    <property type="match status" value="1"/>
</dbReference>
<dbReference type="SMART" id="SM00219">
    <property type="entry name" value="TyrKc"/>
    <property type="match status" value="1"/>
</dbReference>
<dbReference type="GO" id="GO:0004715">
    <property type="term" value="F:non-membrane spanning protein tyrosine kinase activity"/>
    <property type="evidence" value="ECO:0007669"/>
    <property type="project" value="UniProtKB-EC"/>
</dbReference>
<feature type="domain" description="SH2" evidence="13">
    <location>
        <begin position="111"/>
        <end position="203"/>
    </location>
</feature>
<comment type="similarity">
    <text evidence="11">Belongs to the protein kinase superfamily. Tyr protein kinase family.</text>
</comment>
<dbReference type="SUPFAM" id="SSF55550">
    <property type="entry name" value="SH2 domain"/>
    <property type="match status" value="1"/>
</dbReference>
<dbReference type="Gene3D" id="3.30.505.10">
    <property type="entry name" value="SH2 domain"/>
    <property type="match status" value="1"/>
</dbReference>
<dbReference type="PRINTS" id="PR00109">
    <property type="entry name" value="TYRKINASE"/>
</dbReference>
<dbReference type="InterPro" id="IPR001452">
    <property type="entry name" value="SH3_domain"/>
</dbReference>
<organism evidence="16 17">
    <name type="scientific">Mesorhabditis belari</name>
    <dbReference type="NCBI Taxonomy" id="2138241"/>
    <lineage>
        <taxon>Eukaryota</taxon>
        <taxon>Metazoa</taxon>
        <taxon>Ecdysozoa</taxon>
        <taxon>Nematoda</taxon>
        <taxon>Chromadorea</taxon>
        <taxon>Rhabditida</taxon>
        <taxon>Rhabditina</taxon>
        <taxon>Rhabditomorpha</taxon>
        <taxon>Rhabditoidea</taxon>
        <taxon>Rhabditidae</taxon>
        <taxon>Mesorhabditinae</taxon>
        <taxon>Mesorhabditis</taxon>
    </lineage>
</organism>
<evidence type="ECO:0000256" key="1">
    <source>
        <dbReference type="ARBA" id="ARBA00022443"/>
    </source>
</evidence>
<reference evidence="17" key="1">
    <citation type="submission" date="2024-02" db="UniProtKB">
        <authorList>
            <consortium name="WormBaseParasite"/>
        </authorList>
    </citation>
    <scope>IDENTIFICATION</scope>
</reference>
<comment type="catalytic activity">
    <reaction evidence="7 11">
        <text>L-tyrosyl-[protein] + ATP = O-phospho-L-tyrosyl-[protein] + ADP + H(+)</text>
        <dbReference type="Rhea" id="RHEA:10596"/>
        <dbReference type="Rhea" id="RHEA-COMP:10136"/>
        <dbReference type="Rhea" id="RHEA-COMP:20101"/>
        <dbReference type="ChEBI" id="CHEBI:15378"/>
        <dbReference type="ChEBI" id="CHEBI:30616"/>
        <dbReference type="ChEBI" id="CHEBI:46858"/>
        <dbReference type="ChEBI" id="CHEBI:61978"/>
        <dbReference type="ChEBI" id="CHEBI:456216"/>
        <dbReference type="EC" id="2.7.10.2"/>
    </reaction>
</comment>
<evidence type="ECO:0000259" key="15">
    <source>
        <dbReference type="PROSITE" id="PS50011"/>
    </source>
</evidence>
<dbReference type="CDD" id="cd00192">
    <property type="entry name" value="PTKc"/>
    <property type="match status" value="1"/>
</dbReference>
<evidence type="ECO:0000256" key="8">
    <source>
        <dbReference type="PROSITE-ProRule" id="PRU00191"/>
    </source>
</evidence>
<dbReference type="Pfam" id="PF00017">
    <property type="entry name" value="SH2"/>
    <property type="match status" value="1"/>
</dbReference>
<dbReference type="PROSITE" id="PS50002">
    <property type="entry name" value="SH3"/>
    <property type="match status" value="1"/>
</dbReference>
<sequence length="514" mass="58930">MIPDRIKQLMNKGDKVALKPMPLPDHRSLTDSSSVSSETSQDGGSEALAIYSSPVNNPKYTYLNFRKGDRLRVIAETNDNWWHVYNIRSKEIGFVPTSYVSKLCAIKNEPWFHNHLQRESSVSTLRRDNKLSKGAFLVRPSALEGFALDVKISPIGVRNFKIDTDGQNFFIEPELHFPSVQELIKYYQQNKSRVMNTRLTNWVVRRNPPTHQPHKFDFWEIDRQEIAIRKVIGRGNFGTVSFGMYSKLPVAIKELTEKSGLSDGALKEEFDKEAKILKSVHHENIVQLYGVSSLEAPFYIVTEYMSGGSLLEYMKGKKSPDGLPPSISPRQSLDILTQVASGMSYLESETIIHRDLAARNILVEIEACGKLIVKLSDFGLTRQLDDELYYINHKFPIRWSPPEVLESGKFNDRSDVWSFGVVIFELYTRGETPYKELGNALQPALLFNHLKAGNKLRKPSRCPQIIHDKVTSPCFQFAHHDRPEFRVLFRTLKEIPMAEIESCREQQPPRKNRF</sequence>
<dbReference type="GO" id="GO:0005524">
    <property type="term" value="F:ATP binding"/>
    <property type="evidence" value="ECO:0007669"/>
    <property type="project" value="UniProtKB-UniRule"/>
</dbReference>
<protein>
    <recommendedName>
        <fullName evidence="11">Tyrosine-protein kinase</fullName>
        <ecNumber evidence="11">2.7.10.2</ecNumber>
    </recommendedName>
</protein>
<keyword evidence="1 9" id="KW-0728">SH3 domain</keyword>
<dbReference type="Pfam" id="PF07714">
    <property type="entry name" value="PK_Tyr_Ser-Thr"/>
    <property type="match status" value="1"/>
</dbReference>
<keyword evidence="3 10" id="KW-0547">Nucleotide-binding</keyword>
<dbReference type="AlphaFoldDB" id="A0AAF3F6L2"/>
<evidence type="ECO:0000259" key="13">
    <source>
        <dbReference type="PROSITE" id="PS50001"/>
    </source>
</evidence>
<dbReference type="InterPro" id="IPR017441">
    <property type="entry name" value="Protein_kinase_ATP_BS"/>
</dbReference>
<dbReference type="InterPro" id="IPR008266">
    <property type="entry name" value="Tyr_kinase_AS"/>
</dbReference>
<evidence type="ECO:0000256" key="7">
    <source>
        <dbReference type="ARBA" id="ARBA00051245"/>
    </source>
</evidence>
<keyword evidence="2 11" id="KW-0808">Transferase</keyword>
<dbReference type="WBParaSite" id="MBELARI_LOCUS2548">
    <property type="protein sequence ID" value="MBELARI_LOCUS2548"/>
    <property type="gene ID" value="MBELARI_LOCUS2548"/>
</dbReference>
<evidence type="ECO:0000256" key="6">
    <source>
        <dbReference type="ARBA" id="ARBA00023137"/>
    </source>
</evidence>
<accession>A0AAF3F6L2</accession>
<dbReference type="PANTHER" id="PTHR24418">
    <property type="entry name" value="TYROSINE-PROTEIN KINASE"/>
    <property type="match status" value="1"/>
</dbReference>
<evidence type="ECO:0000313" key="17">
    <source>
        <dbReference type="WBParaSite" id="MBELARI_LOCUS2548"/>
    </source>
</evidence>